<evidence type="ECO:0000313" key="2">
    <source>
        <dbReference type="EMBL" id="KEQ76748.1"/>
    </source>
</evidence>
<sequence>MPHHGHHHGGHRDHKSRDSERRSGNSNDSGNNSTHSLKNYSIWVANPVSFVAQTPQQDPKSPHITLKLTDGTNSPEADINVKSTSQDSRLVYWTNNAFVHPITQQLESLPLGQKILTPSNGQPSPLALDFLRTSPALLDLSAGTILPATGNDTIESTLSTILNTAINQKAKVYLWGQAYNDSNGESGIHDIHMNQGNTGDFTDDVFSDGSFVVQFEDHWEAVFLAFADQEVPTDDETGDPTADAKAFDQTLSSSSSSS</sequence>
<feature type="region of interest" description="Disordered" evidence="1">
    <location>
        <begin position="1"/>
        <end position="34"/>
    </location>
</feature>
<dbReference type="GeneID" id="25413018"/>
<dbReference type="Pfam" id="PF10042">
    <property type="entry name" value="DUF2278"/>
    <property type="match status" value="1"/>
</dbReference>
<dbReference type="RefSeq" id="XP_013431030.1">
    <property type="nucleotide sequence ID" value="XM_013575576.1"/>
</dbReference>
<feature type="compositionally biased region" description="Low complexity" evidence="1">
    <location>
        <begin position="24"/>
        <end position="33"/>
    </location>
</feature>
<dbReference type="AlphaFoldDB" id="A0A074WUB1"/>
<protein>
    <submittedName>
        <fullName evidence="2">Uncharacterized protein</fullName>
    </submittedName>
</protein>
<dbReference type="HOGENOM" id="CLU_078994_1_0_1"/>
<dbReference type="STRING" id="1043004.A0A074WUB1"/>
<evidence type="ECO:0000313" key="3">
    <source>
        <dbReference type="Proteomes" id="UP000027730"/>
    </source>
</evidence>
<gene>
    <name evidence="2" type="ORF">M436DRAFT_60563</name>
</gene>
<proteinExistence type="predicted"/>
<dbReference type="EMBL" id="KL584703">
    <property type="protein sequence ID" value="KEQ76748.1"/>
    <property type="molecule type" value="Genomic_DNA"/>
</dbReference>
<keyword evidence="3" id="KW-1185">Reference proteome</keyword>
<dbReference type="Proteomes" id="UP000027730">
    <property type="component" value="Unassembled WGS sequence"/>
</dbReference>
<feature type="compositionally biased region" description="Basic residues" evidence="1">
    <location>
        <begin position="1"/>
        <end position="14"/>
    </location>
</feature>
<feature type="region of interest" description="Disordered" evidence="1">
    <location>
        <begin position="231"/>
        <end position="258"/>
    </location>
</feature>
<name>A0A074WUB1_9PEZI</name>
<organism evidence="2 3">
    <name type="scientific">Aureobasidium namibiae CBS 147.97</name>
    <dbReference type="NCBI Taxonomy" id="1043004"/>
    <lineage>
        <taxon>Eukaryota</taxon>
        <taxon>Fungi</taxon>
        <taxon>Dikarya</taxon>
        <taxon>Ascomycota</taxon>
        <taxon>Pezizomycotina</taxon>
        <taxon>Dothideomycetes</taxon>
        <taxon>Dothideomycetidae</taxon>
        <taxon>Dothideales</taxon>
        <taxon>Saccotheciaceae</taxon>
        <taxon>Aureobasidium</taxon>
    </lineage>
</organism>
<dbReference type="OrthoDB" id="2580841at2759"/>
<accession>A0A074WUB1</accession>
<reference evidence="2 3" key="1">
    <citation type="journal article" date="2014" name="BMC Genomics">
        <title>Genome sequencing of four Aureobasidium pullulans varieties: biotechnological potential, stress tolerance, and description of new species.</title>
        <authorList>
            <person name="Gostin Ar C."/>
            <person name="Ohm R.A."/>
            <person name="Kogej T."/>
            <person name="Sonjak S."/>
            <person name="Turk M."/>
            <person name="Zajc J."/>
            <person name="Zalar P."/>
            <person name="Grube M."/>
            <person name="Sun H."/>
            <person name="Han J."/>
            <person name="Sharma A."/>
            <person name="Chiniquy J."/>
            <person name="Ngan C.Y."/>
            <person name="Lipzen A."/>
            <person name="Barry K."/>
            <person name="Grigoriev I.V."/>
            <person name="Gunde-Cimerman N."/>
        </authorList>
    </citation>
    <scope>NUCLEOTIDE SEQUENCE [LARGE SCALE GENOMIC DNA]</scope>
    <source>
        <strain evidence="2 3">CBS 147.97</strain>
    </source>
</reference>
<evidence type="ECO:0000256" key="1">
    <source>
        <dbReference type="SAM" id="MobiDB-lite"/>
    </source>
</evidence>
<dbReference type="InterPro" id="IPR019268">
    <property type="entry name" value="DUF2278"/>
</dbReference>